<dbReference type="PANTHER" id="PTHR35069">
    <property type="entry name" value="PROTEIN C9ORF135"/>
    <property type="match status" value="1"/>
</dbReference>
<dbReference type="AlphaFoldDB" id="A0A8T2KER2"/>
<evidence type="ECO:0000313" key="2">
    <source>
        <dbReference type="Proteomes" id="UP000812440"/>
    </source>
</evidence>
<accession>A0A8T2KER2</accession>
<evidence type="ECO:0000313" key="1">
    <source>
        <dbReference type="EMBL" id="KAG8455238.1"/>
    </source>
</evidence>
<dbReference type="PANTHER" id="PTHR35069:SF1">
    <property type="entry name" value="CILIA- AND FLAGELLA-ASSOCIATED PROTEIN 95"/>
    <property type="match status" value="1"/>
</dbReference>
<comment type="caution">
    <text evidence="1">The sequence shown here is derived from an EMBL/GenBank/DDBJ whole genome shotgun (WGS) entry which is preliminary data.</text>
</comment>
<reference evidence="1" key="1">
    <citation type="thesis" date="2020" institute="ProQuest LLC" country="789 East Eisenhower Parkway, Ann Arbor, MI, USA">
        <title>Comparative Genomics and Chromosome Evolution.</title>
        <authorList>
            <person name="Mudd A.B."/>
        </authorList>
    </citation>
    <scope>NUCLEOTIDE SEQUENCE</scope>
    <source>
        <strain evidence="1">Female2</strain>
        <tissue evidence="1">Blood</tissue>
    </source>
</reference>
<keyword evidence="2" id="KW-1185">Reference proteome</keyword>
<dbReference type="Proteomes" id="UP000812440">
    <property type="component" value="Chromosome 1"/>
</dbReference>
<dbReference type="EMBL" id="JAACNH010000001">
    <property type="protein sequence ID" value="KAG8455238.1"/>
    <property type="molecule type" value="Genomic_DNA"/>
</dbReference>
<name>A0A8T2KER2_9PIPI</name>
<dbReference type="OrthoDB" id="309575at2759"/>
<dbReference type="Pfam" id="PF15139">
    <property type="entry name" value="CFAP95"/>
    <property type="match status" value="1"/>
</dbReference>
<dbReference type="InterPro" id="IPR027905">
    <property type="entry name" value="CFAP95"/>
</dbReference>
<organism evidence="1 2">
    <name type="scientific">Hymenochirus boettgeri</name>
    <name type="common">Congo dwarf clawed frog</name>
    <dbReference type="NCBI Taxonomy" id="247094"/>
    <lineage>
        <taxon>Eukaryota</taxon>
        <taxon>Metazoa</taxon>
        <taxon>Chordata</taxon>
        <taxon>Craniata</taxon>
        <taxon>Vertebrata</taxon>
        <taxon>Euteleostomi</taxon>
        <taxon>Amphibia</taxon>
        <taxon>Batrachia</taxon>
        <taxon>Anura</taxon>
        <taxon>Pipoidea</taxon>
        <taxon>Pipidae</taxon>
        <taxon>Pipinae</taxon>
        <taxon>Hymenochirus</taxon>
    </lineage>
</organism>
<dbReference type="GO" id="GO:0005886">
    <property type="term" value="C:plasma membrane"/>
    <property type="evidence" value="ECO:0007669"/>
    <property type="project" value="TreeGrafter"/>
</dbReference>
<proteinExistence type="predicted"/>
<gene>
    <name evidence="1" type="ORF">GDO86_001437</name>
</gene>
<sequence>MENCNSPDLLERKGSLYLRSHHMQYDRATLVSGWHKRREAEPKDYDLTNVPSGGQNLCRSTYERFGDLENADWKTVTEEHLSQINLKKDYEPRDVPKLMVNENTFNLIDINQRQTSHSESVIGKVLPRHAKDHRKMHLKTTYNTDYTFDYMFEPMSIPDVPDYSAAYKKCHSQFTDTADYRRHGRNTWQDESGIYSNKKIKGCVFERSCPITLQL</sequence>
<protein>
    <submittedName>
        <fullName evidence="1">Uncharacterized protein</fullName>
    </submittedName>
</protein>